<protein>
    <recommendedName>
        <fullName evidence="1">YTH domain-containing family protein</fullName>
    </recommendedName>
</protein>
<dbReference type="AlphaFoldDB" id="A0ABD3B581"/>
<dbReference type="InterPro" id="IPR045168">
    <property type="entry name" value="YTH_prot"/>
</dbReference>
<feature type="region of interest" description="Disordered" evidence="2">
    <location>
        <begin position="269"/>
        <end position="293"/>
    </location>
</feature>
<proteinExistence type="inferred from homology"/>
<feature type="domain" description="YTH" evidence="3">
    <location>
        <begin position="317"/>
        <end position="458"/>
    </location>
</feature>
<comment type="caution">
    <text evidence="4">The sequence shown here is derived from an EMBL/GenBank/DDBJ whole genome shotgun (WGS) entry which is preliminary data.</text>
</comment>
<dbReference type="PANTHER" id="PTHR12357">
    <property type="entry name" value="YTH YT521-B HOMOLOGY DOMAIN-CONTAINING"/>
    <property type="match status" value="1"/>
</dbReference>
<dbReference type="Proteomes" id="UP001630127">
    <property type="component" value="Unassembled WGS sequence"/>
</dbReference>
<evidence type="ECO:0000256" key="2">
    <source>
        <dbReference type="SAM" id="MobiDB-lite"/>
    </source>
</evidence>
<dbReference type="InterPro" id="IPR007275">
    <property type="entry name" value="YTH_domain"/>
</dbReference>
<evidence type="ECO:0000256" key="1">
    <source>
        <dbReference type="RuleBase" id="RU369095"/>
    </source>
</evidence>
<accession>A0ABD3B581</accession>
<reference evidence="4 5" key="1">
    <citation type="submission" date="2024-11" db="EMBL/GenBank/DDBJ databases">
        <title>A near-complete genome assembly of Cinchona calisaya.</title>
        <authorList>
            <person name="Lian D.C."/>
            <person name="Zhao X.W."/>
            <person name="Wei L."/>
        </authorList>
    </citation>
    <scope>NUCLEOTIDE SEQUENCE [LARGE SCALE GENOMIC DNA]</scope>
    <source>
        <tissue evidence="4">Nenye</tissue>
    </source>
</reference>
<dbReference type="CDD" id="cd21134">
    <property type="entry name" value="YTH"/>
    <property type="match status" value="1"/>
</dbReference>
<dbReference type="Pfam" id="PF04146">
    <property type="entry name" value="YTH"/>
    <property type="match status" value="1"/>
</dbReference>
<sequence>MALRKDGITSDTTSPLPFLGDATIGLKGDNKTLDAEQSVYYPPASCYNYYYPGYNATFSQVDDQGYLAMTGGYTGISSDNSSFVYYMPGYNPYSTGFIGTDGEHPYVSSGYFQQPVPYGSEALPSHSWDSTYVGDVKNRGVTKTDDVKSVFGQNGSVNSTVINSSKTVNSSSTVPLNSKARKFTVSSDFCKSFHQTKLLKPLNKLGPGFQSMENMNGFYTSRKFSTFSNQNGGLYMHYGPVNYQSNGRVWNSNQRFKSRNNFRREGENEALNELSRGPRANSKTEHTELSAEDGQPGLAIQRDKYNLEDFQVEYENARFYVIKSYSEDDIHKCMKYEVWSSTPNGNKKLDTAFRDAEARATEKGTRYPIFLFFSVNGSGQFLGVAEMIGQVDFNKNMDFWQLDKWNGSFPLKWHIIKDVPNSLLRHIILENNDNRPVTYSRDTQEIGLKQGLEMLSIFKSYSARTSLLDDFKFYEDREKSLKASRSSKLAVQTDVLKKDDVLKHLKGGERITEVSKMNAPDLMPSLVSLTKDLSLNPPPLKTEQCVN</sequence>
<keyword evidence="5" id="KW-1185">Reference proteome</keyword>
<dbReference type="PROSITE" id="PS50882">
    <property type="entry name" value="YTH"/>
    <property type="match status" value="1"/>
</dbReference>
<keyword evidence="1" id="KW-0694">RNA-binding</keyword>
<comment type="similarity">
    <text evidence="1">Belongs to the YTHDF family.</text>
</comment>
<evidence type="ECO:0000313" key="4">
    <source>
        <dbReference type="EMBL" id="KAL3538505.1"/>
    </source>
</evidence>
<dbReference type="GO" id="GO:1990247">
    <property type="term" value="F:N6-methyladenosine-containing RNA reader activity"/>
    <property type="evidence" value="ECO:0007669"/>
    <property type="project" value="UniProtKB-UniRule"/>
</dbReference>
<name>A0ABD3B581_9GENT</name>
<dbReference type="EMBL" id="JBJUIK010000001">
    <property type="protein sequence ID" value="KAL3538505.1"/>
    <property type="molecule type" value="Genomic_DNA"/>
</dbReference>
<comment type="function">
    <text evidence="1">Specifically recognizes and binds N6-methyladenosine (m6A)-containing RNAs, and regulates mRNA stability. M6A is a modification present at internal sites of mRNAs and some non-coding RNAs and plays a role in mRNA stability and processing.</text>
</comment>
<organism evidence="4 5">
    <name type="scientific">Cinchona calisaya</name>
    <dbReference type="NCBI Taxonomy" id="153742"/>
    <lineage>
        <taxon>Eukaryota</taxon>
        <taxon>Viridiplantae</taxon>
        <taxon>Streptophyta</taxon>
        <taxon>Embryophyta</taxon>
        <taxon>Tracheophyta</taxon>
        <taxon>Spermatophyta</taxon>
        <taxon>Magnoliopsida</taxon>
        <taxon>eudicotyledons</taxon>
        <taxon>Gunneridae</taxon>
        <taxon>Pentapetalae</taxon>
        <taxon>asterids</taxon>
        <taxon>lamiids</taxon>
        <taxon>Gentianales</taxon>
        <taxon>Rubiaceae</taxon>
        <taxon>Cinchonoideae</taxon>
        <taxon>Cinchoneae</taxon>
        <taxon>Cinchona</taxon>
    </lineage>
</organism>
<dbReference type="Gene3D" id="3.10.590.10">
    <property type="entry name" value="ph1033 like domains"/>
    <property type="match status" value="1"/>
</dbReference>
<gene>
    <name evidence="4" type="ORF">ACH5RR_001871</name>
</gene>
<dbReference type="PANTHER" id="PTHR12357:SF95">
    <property type="entry name" value="YTH DOMAIN-CONTAINING FAMILY PROTEIN"/>
    <property type="match status" value="1"/>
</dbReference>
<evidence type="ECO:0000259" key="3">
    <source>
        <dbReference type="PROSITE" id="PS50882"/>
    </source>
</evidence>
<evidence type="ECO:0000313" key="5">
    <source>
        <dbReference type="Proteomes" id="UP001630127"/>
    </source>
</evidence>
<dbReference type="GO" id="GO:0003729">
    <property type="term" value="F:mRNA binding"/>
    <property type="evidence" value="ECO:0007669"/>
    <property type="project" value="UniProtKB-UniRule"/>
</dbReference>